<evidence type="ECO:0000313" key="2">
    <source>
        <dbReference type="EMBL" id="SBT78572.1"/>
    </source>
</evidence>
<dbReference type="EMBL" id="LT594517">
    <property type="protein sequence ID" value="SBT78572.1"/>
    <property type="molecule type" value="Genomic_DNA"/>
</dbReference>
<dbReference type="VEuPathDB" id="PlasmoDB:POWCR01_130005600"/>
<evidence type="ECO:0000313" key="3">
    <source>
        <dbReference type="Proteomes" id="UP000243200"/>
    </source>
</evidence>
<gene>
    <name evidence="2" type="primary">PowCR01_130005600</name>
    <name evidence="2" type="ORF">POWCR01_130005600</name>
</gene>
<dbReference type="AlphaFoldDB" id="A0A1C3KWK9"/>
<proteinExistence type="predicted"/>
<dbReference type="OrthoDB" id="10329468at2759"/>
<accession>A0A1C3KWK9</accession>
<organism evidence="2 3">
    <name type="scientific">Plasmodium ovale</name>
    <name type="common">malaria parasite P. ovale</name>
    <dbReference type="NCBI Taxonomy" id="36330"/>
    <lineage>
        <taxon>Eukaryota</taxon>
        <taxon>Sar</taxon>
        <taxon>Alveolata</taxon>
        <taxon>Apicomplexa</taxon>
        <taxon>Aconoidasida</taxon>
        <taxon>Haemosporida</taxon>
        <taxon>Plasmodiidae</taxon>
        <taxon>Plasmodium</taxon>
        <taxon>Plasmodium (Plasmodium)</taxon>
    </lineage>
</organism>
<dbReference type="InterPro" id="IPR008780">
    <property type="entry name" value="Plasmodium_Vir"/>
</dbReference>
<feature type="transmembrane region" description="Helical" evidence="1">
    <location>
        <begin position="211"/>
        <end position="233"/>
    </location>
</feature>
<dbReference type="Proteomes" id="UP000243200">
    <property type="component" value="Chromosome 13"/>
</dbReference>
<keyword evidence="1" id="KW-1133">Transmembrane helix</keyword>
<keyword evidence="1" id="KW-0812">Transmembrane</keyword>
<name>A0A1C3KWK9_PLAOA</name>
<sequence>MKQIYSFVSYYSFYKNKIESFIKDDLPDLSSICDDRNNFININSTCYKVLMFLNHLEANNNPVYISIGCRFLNYWLYNDDVLNDINNFNAVAFYEKLERDNKHGYFHRDLCGGNIEHISKDIFAKIKKIIELHEKFNKIVPTKEPLNYKCEETLACANLYEKYMKEFCVDINNVFCVELENFKPKYDSYMKDAICDEEIPKTLTSIQRLNIAAAIVLPFVIILVIPFITFILYKFTSFGPWLLSRIKKNNRIFNNLSDENNHMALRDSESHESYINKRAYNIAYRSTIDS</sequence>
<dbReference type="VEuPathDB" id="PlasmoDB:PocGH01_00204800"/>
<evidence type="ECO:0000256" key="1">
    <source>
        <dbReference type="SAM" id="Phobius"/>
    </source>
</evidence>
<keyword evidence="1" id="KW-0472">Membrane</keyword>
<dbReference type="Pfam" id="PF05795">
    <property type="entry name" value="Plasmodium_Vir"/>
    <property type="match status" value="1"/>
</dbReference>
<reference evidence="2 3" key="1">
    <citation type="submission" date="2016-06" db="EMBL/GenBank/DDBJ databases">
        <authorList>
            <consortium name="Pathogen Informatics"/>
        </authorList>
    </citation>
    <scope>NUCLEOTIDE SEQUENCE [LARGE SCALE GENOMIC DNA]</scope>
    <source>
        <strain evidence="2">PowCR01</strain>
    </source>
</reference>
<protein>
    <submittedName>
        <fullName evidence="2">Plasmodium vivax Vir protein, putative</fullName>
    </submittedName>
</protein>